<accession>A0A2T2ND34</accession>
<keyword evidence="1" id="KW-0732">Signal</keyword>
<proteinExistence type="predicted"/>
<evidence type="ECO:0000313" key="3">
    <source>
        <dbReference type="Proteomes" id="UP000240883"/>
    </source>
</evidence>
<dbReference type="AlphaFoldDB" id="A0A2T2ND34"/>
<reference evidence="2 3" key="1">
    <citation type="journal article" date="2018" name="Front. Microbiol.">
        <title>Genome-Wide Analysis of Corynespora cassiicola Leaf Fall Disease Putative Effectors.</title>
        <authorList>
            <person name="Lopez D."/>
            <person name="Ribeiro S."/>
            <person name="Label P."/>
            <person name="Fumanal B."/>
            <person name="Venisse J.S."/>
            <person name="Kohler A."/>
            <person name="de Oliveira R.R."/>
            <person name="Labutti K."/>
            <person name="Lipzen A."/>
            <person name="Lail K."/>
            <person name="Bauer D."/>
            <person name="Ohm R.A."/>
            <person name="Barry K.W."/>
            <person name="Spatafora J."/>
            <person name="Grigoriev I.V."/>
            <person name="Martin F.M."/>
            <person name="Pujade-Renaud V."/>
        </authorList>
    </citation>
    <scope>NUCLEOTIDE SEQUENCE [LARGE SCALE GENOMIC DNA]</scope>
    <source>
        <strain evidence="2 3">Philippines</strain>
    </source>
</reference>
<organism evidence="2 3">
    <name type="scientific">Corynespora cassiicola Philippines</name>
    <dbReference type="NCBI Taxonomy" id="1448308"/>
    <lineage>
        <taxon>Eukaryota</taxon>
        <taxon>Fungi</taxon>
        <taxon>Dikarya</taxon>
        <taxon>Ascomycota</taxon>
        <taxon>Pezizomycotina</taxon>
        <taxon>Dothideomycetes</taxon>
        <taxon>Pleosporomycetidae</taxon>
        <taxon>Pleosporales</taxon>
        <taxon>Corynesporascaceae</taxon>
        <taxon>Corynespora</taxon>
    </lineage>
</organism>
<feature type="signal peptide" evidence="1">
    <location>
        <begin position="1"/>
        <end position="17"/>
    </location>
</feature>
<name>A0A2T2ND34_CORCC</name>
<feature type="chain" id="PRO_5015526176" evidence="1">
    <location>
        <begin position="18"/>
        <end position="231"/>
    </location>
</feature>
<dbReference type="Proteomes" id="UP000240883">
    <property type="component" value="Unassembled WGS sequence"/>
</dbReference>
<gene>
    <name evidence="2" type="ORF">BS50DRAFT_648854</name>
</gene>
<dbReference type="EMBL" id="KZ678140">
    <property type="protein sequence ID" value="PSN63344.1"/>
    <property type="molecule type" value="Genomic_DNA"/>
</dbReference>
<sequence>MKLIFITLVAFAIGVMGVPMESNATVPNDGGSNNITDSLEEEVPGGNVQVYIGHIARNVGTIGNVDPSDLYGKIWTTLDAMCPDGSTECRESSRKIPVLCPEGHILVQKDLEVKVLRSYYGTNMRLRRLMIGSIAGAMQKSIESDANCYNHYKNIHERPIKLCNVAHVYGVDVREDHLNIALETPTNNGKWDCNTVQGPTDKYIEGLLAEYAQALGGGEVTKTIYCSGQPN</sequence>
<evidence type="ECO:0000256" key="1">
    <source>
        <dbReference type="SAM" id="SignalP"/>
    </source>
</evidence>
<dbReference type="OrthoDB" id="3688572at2759"/>
<keyword evidence="3" id="KW-1185">Reference proteome</keyword>
<evidence type="ECO:0000313" key="2">
    <source>
        <dbReference type="EMBL" id="PSN63344.1"/>
    </source>
</evidence>
<protein>
    <submittedName>
        <fullName evidence="2">Uncharacterized protein</fullName>
    </submittedName>
</protein>